<gene>
    <name evidence="1" type="ORF">WN985_30890</name>
</gene>
<evidence type="ECO:0000313" key="1">
    <source>
        <dbReference type="EMBL" id="WZW56895.1"/>
    </source>
</evidence>
<evidence type="ECO:0000313" key="2">
    <source>
        <dbReference type="Proteomes" id="UP001484179"/>
    </source>
</evidence>
<name>A0ABZ3BNT5_BURPY</name>
<keyword evidence="2" id="KW-1185">Reference proteome</keyword>
<accession>A0ABZ3BNT5</accession>
<dbReference type="Proteomes" id="UP001484179">
    <property type="component" value="Chromosome 2"/>
</dbReference>
<protein>
    <submittedName>
        <fullName evidence="1">Uncharacterized protein</fullName>
    </submittedName>
</protein>
<reference evidence="1 2" key="1">
    <citation type="submission" date="2024-04" db="EMBL/GenBank/DDBJ databases">
        <title>Biological Control Activity of Plant Growth Promoting Rhizobacteria Burkholderia pyrrocinia BX1 against Tobacco black shank Introduction Tobacco black shank (TBS) caused by the oomycete Phytophthora. nicotianae (P. nicotianae) has become a destructive soil.</title>
        <authorList>
            <person name="Liu X."/>
            <person name="Shu C."/>
        </authorList>
    </citation>
    <scope>NUCLEOTIDE SEQUENCE [LARGE SCALE GENOMIC DNA]</scope>
    <source>
        <strain evidence="1 2">BX1</strain>
    </source>
</reference>
<dbReference type="EMBL" id="CP150850">
    <property type="protein sequence ID" value="WZW56895.1"/>
    <property type="molecule type" value="Genomic_DNA"/>
</dbReference>
<organism evidence="1 2">
    <name type="scientific">Burkholderia pyrrocinia</name>
    <name type="common">Pseudomonas pyrrocinia</name>
    <dbReference type="NCBI Taxonomy" id="60550"/>
    <lineage>
        <taxon>Bacteria</taxon>
        <taxon>Pseudomonadati</taxon>
        <taxon>Pseudomonadota</taxon>
        <taxon>Betaproteobacteria</taxon>
        <taxon>Burkholderiales</taxon>
        <taxon>Burkholderiaceae</taxon>
        <taxon>Burkholderia</taxon>
        <taxon>Burkholderia cepacia complex</taxon>
    </lineage>
</organism>
<sequence>MTVDSYAYCPAARAVSGVLFLTLIENAGFRQNAGARQEARR</sequence>
<proteinExistence type="predicted"/>
<dbReference type="RefSeq" id="WP_269460514.1">
    <property type="nucleotide sequence ID" value="NZ_CP150850.1"/>
</dbReference>